<dbReference type="PANTHER" id="PTHR11601:SF34">
    <property type="entry name" value="CYSTEINE DESULFURASE"/>
    <property type="match status" value="1"/>
</dbReference>
<keyword evidence="5" id="KW-0479">Metal-binding</keyword>
<sequence length="379" mass="41964">MKNVYLDHAATSPVHPEVIEEMIPFLTEHFGNPSSIHQYGRQTRKALDDARTMIATSIGASRNEIIFTSGGTESDNLAILGTVSALENKGKHVITTEVEHHAVLHTFHELEKRGYDVTYLSVDKEGRISLDELKRSLREDTIFVSIMYCNNETGTTQDIKEIGSMLKEKEILFHTDAVQAYGLISIDVNELNIDLLSASGHKINSPKGTGFLFVKEGTPFLPQGFGGEQERKRRAGTENVAGIAALRKAASIAEKEREERFSQYKTFRDTMKKIWQEEEVSFLENGSPDHFLPHILNVSFPGVKTEVLLVNLDLAGIAASSGSACTAGSHEPSHVLKAMFGNDVRTKSSVRFSFGLGNKLEDIEYAARETAKIVKRLAK</sequence>
<comment type="cofactor">
    <cofactor evidence="1 10">
        <name>pyridoxal 5'-phosphate</name>
        <dbReference type="ChEBI" id="CHEBI:597326"/>
    </cofactor>
</comment>
<dbReference type="EC" id="2.8.1.7" evidence="3"/>
<dbReference type="NCBIfam" id="NF002806">
    <property type="entry name" value="PRK02948.1"/>
    <property type="match status" value="1"/>
</dbReference>
<dbReference type="Proteomes" id="UP001296923">
    <property type="component" value="Unassembled WGS sequence"/>
</dbReference>
<keyword evidence="13" id="KW-1185">Reference proteome</keyword>
<name>A0ABS2ZTR3_9BACL</name>
<dbReference type="Gene3D" id="3.90.1150.10">
    <property type="entry name" value="Aspartate Aminotransferase, domain 1"/>
    <property type="match status" value="1"/>
</dbReference>
<proteinExistence type="inferred from homology"/>
<evidence type="ECO:0000256" key="6">
    <source>
        <dbReference type="ARBA" id="ARBA00022898"/>
    </source>
</evidence>
<dbReference type="PIRSF" id="PIRSF005572">
    <property type="entry name" value="NifS"/>
    <property type="match status" value="1"/>
</dbReference>
<evidence type="ECO:0000256" key="10">
    <source>
        <dbReference type="RuleBase" id="RU004504"/>
    </source>
</evidence>
<dbReference type="InterPro" id="IPR015421">
    <property type="entry name" value="PyrdxlP-dep_Trfase_major"/>
</dbReference>
<evidence type="ECO:0000313" key="13">
    <source>
        <dbReference type="Proteomes" id="UP001296923"/>
    </source>
</evidence>
<keyword evidence="7" id="KW-0408">Iron</keyword>
<comment type="caution">
    <text evidence="12">The sequence shown here is derived from an EMBL/GenBank/DDBJ whole genome shotgun (WGS) entry which is preliminary data.</text>
</comment>
<organism evidence="12 13">
    <name type="scientific">Fictibacillus nanhaiensis</name>
    <dbReference type="NCBI Taxonomy" id="742169"/>
    <lineage>
        <taxon>Bacteria</taxon>
        <taxon>Bacillati</taxon>
        <taxon>Bacillota</taxon>
        <taxon>Bacilli</taxon>
        <taxon>Bacillales</taxon>
        <taxon>Fictibacillaceae</taxon>
        <taxon>Fictibacillus</taxon>
    </lineage>
</organism>
<evidence type="ECO:0000256" key="8">
    <source>
        <dbReference type="ARBA" id="ARBA00023014"/>
    </source>
</evidence>
<dbReference type="EMBL" id="JAFHKR010000039">
    <property type="protein sequence ID" value="MBN3556268.1"/>
    <property type="molecule type" value="Genomic_DNA"/>
</dbReference>
<dbReference type="Gene3D" id="1.10.260.50">
    <property type="match status" value="1"/>
</dbReference>
<evidence type="ECO:0000259" key="11">
    <source>
        <dbReference type="Pfam" id="PF00266"/>
    </source>
</evidence>
<dbReference type="InterPro" id="IPR015424">
    <property type="entry name" value="PyrdxlP-dep_Trfase"/>
</dbReference>
<evidence type="ECO:0000256" key="7">
    <source>
        <dbReference type="ARBA" id="ARBA00023004"/>
    </source>
</evidence>
<dbReference type="SUPFAM" id="SSF53383">
    <property type="entry name" value="PLP-dependent transferases"/>
    <property type="match status" value="1"/>
</dbReference>
<dbReference type="PANTHER" id="PTHR11601">
    <property type="entry name" value="CYSTEINE DESULFURYLASE FAMILY MEMBER"/>
    <property type="match status" value="1"/>
</dbReference>
<keyword evidence="4" id="KW-0808">Transferase</keyword>
<dbReference type="InterPro" id="IPR015422">
    <property type="entry name" value="PyrdxlP-dep_Trfase_small"/>
</dbReference>
<evidence type="ECO:0000256" key="1">
    <source>
        <dbReference type="ARBA" id="ARBA00001933"/>
    </source>
</evidence>
<dbReference type="Gene3D" id="3.40.640.10">
    <property type="entry name" value="Type I PLP-dependent aspartate aminotransferase-like (Major domain)"/>
    <property type="match status" value="1"/>
</dbReference>
<accession>A0ABS2ZTR3</accession>
<keyword evidence="6" id="KW-0663">Pyridoxal phosphate</keyword>
<dbReference type="PROSITE" id="PS00595">
    <property type="entry name" value="AA_TRANSFER_CLASS_5"/>
    <property type="match status" value="1"/>
</dbReference>
<protein>
    <recommendedName>
        <fullName evidence="3">cysteine desulfurase</fullName>
        <ecNumber evidence="3">2.8.1.7</ecNumber>
    </recommendedName>
</protein>
<evidence type="ECO:0000256" key="4">
    <source>
        <dbReference type="ARBA" id="ARBA00022679"/>
    </source>
</evidence>
<comment type="similarity">
    <text evidence="2">Belongs to the class-V pyridoxal-phosphate-dependent aminotransferase family. NifS/IscS subfamily.</text>
</comment>
<evidence type="ECO:0000256" key="9">
    <source>
        <dbReference type="ARBA" id="ARBA00050776"/>
    </source>
</evidence>
<evidence type="ECO:0000256" key="3">
    <source>
        <dbReference type="ARBA" id="ARBA00012239"/>
    </source>
</evidence>
<dbReference type="InterPro" id="IPR020578">
    <property type="entry name" value="Aminotrans_V_PyrdxlP_BS"/>
</dbReference>
<keyword evidence="8" id="KW-0411">Iron-sulfur</keyword>
<evidence type="ECO:0000256" key="2">
    <source>
        <dbReference type="ARBA" id="ARBA00006490"/>
    </source>
</evidence>
<gene>
    <name evidence="12" type="ORF">JYA63_18480</name>
</gene>
<dbReference type="InterPro" id="IPR016454">
    <property type="entry name" value="Cysteine_dSase"/>
</dbReference>
<dbReference type="Pfam" id="PF00266">
    <property type="entry name" value="Aminotran_5"/>
    <property type="match status" value="1"/>
</dbReference>
<evidence type="ECO:0000256" key="5">
    <source>
        <dbReference type="ARBA" id="ARBA00022723"/>
    </source>
</evidence>
<feature type="domain" description="Aminotransferase class V" evidence="11">
    <location>
        <begin position="4"/>
        <end position="365"/>
    </location>
</feature>
<dbReference type="InterPro" id="IPR000192">
    <property type="entry name" value="Aminotrans_V_dom"/>
</dbReference>
<reference evidence="12 13" key="1">
    <citation type="submission" date="2021-01" db="EMBL/GenBank/DDBJ databases">
        <title>Genome Sequencing of Type Strains.</title>
        <authorList>
            <person name="Lemaire J.F."/>
            <person name="Inderbitzin P."/>
            <person name="Collins S.B."/>
            <person name="Wespe N."/>
            <person name="Knight-Connoni V."/>
        </authorList>
    </citation>
    <scope>NUCLEOTIDE SEQUENCE [LARGE SCALE GENOMIC DNA]</scope>
    <source>
        <strain evidence="12 13">DSM 23009</strain>
    </source>
</reference>
<evidence type="ECO:0000313" key="12">
    <source>
        <dbReference type="EMBL" id="MBN3556268.1"/>
    </source>
</evidence>
<dbReference type="RefSeq" id="WP_205726945.1">
    <property type="nucleotide sequence ID" value="NZ_JAFHKR010000039.1"/>
</dbReference>
<comment type="catalytic activity">
    <reaction evidence="9">
        <text>(sulfur carrier)-H + L-cysteine = (sulfur carrier)-SH + L-alanine</text>
        <dbReference type="Rhea" id="RHEA:43892"/>
        <dbReference type="Rhea" id="RHEA-COMP:14737"/>
        <dbReference type="Rhea" id="RHEA-COMP:14739"/>
        <dbReference type="ChEBI" id="CHEBI:29917"/>
        <dbReference type="ChEBI" id="CHEBI:35235"/>
        <dbReference type="ChEBI" id="CHEBI:57972"/>
        <dbReference type="ChEBI" id="CHEBI:64428"/>
        <dbReference type="EC" id="2.8.1.7"/>
    </reaction>
</comment>